<dbReference type="Proteomes" id="UP000237271">
    <property type="component" value="Unassembled WGS sequence"/>
</dbReference>
<evidence type="ECO:0000256" key="1">
    <source>
        <dbReference type="SAM" id="MobiDB-lite"/>
    </source>
</evidence>
<accession>A0A2P4YMQ6</accession>
<protein>
    <submittedName>
        <fullName evidence="2">Uncharacterized protein</fullName>
    </submittedName>
</protein>
<reference evidence="2 3" key="1">
    <citation type="journal article" date="2017" name="Genome Biol. Evol.">
        <title>Phytophthora megakarya and P. palmivora, closely related causal agents of cacao black pod rot, underwent increases in genome sizes and gene numbers by different mechanisms.</title>
        <authorList>
            <person name="Ali S.S."/>
            <person name="Shao J."/>
            <person name="Lary D.J."/>
            <person name="Kronmiller B."/>
            <person name="Shen D."/>
            <person name="Strem M.D."/>
            <person name="Amoako-Attah I."/>
            <person name="Akrofi A.Y."/>
            <person name="Begoude B.A."/>
            <person name="Ten Hoopen G.M."/>
            <person name="Coulibaly K."/>
            <person name="Kebe B.I."/>
            <person name="Melnick R.L."/>
            <person name="Guiltinan M.J."/>
            <person name="Tyler B.M."/>
            <person name="Meinhardt L.W."/>
            <person name="Bailey B.A."/>
        </authorList>
    </citation>
    <scope>NUCLEOTIDE SEQUENCE [LARGE SCALE GENOMIC DNA]</scope>
    <source>
        <strain evidence="3">sbr112.9</strain>
    </source>
</reference>
<evidence type="ECO:0000313" key="3">
    <source>
        <dbReference type="Proteomes" id="UP000237271"/>
    </source>
</evidence>
<feature type="region of interest" description="Disordered" evidence="1">
    <location>
        <begin position="200"/>
        <end position="245"/>
    </location>
</feature>
<comment type="caution">
    <text evidence="2">The sequence shown here is derived from an EMBL/GenBank/DDBJ whole genome shotgun (WGS) entry which is preliminary data.</text>
</comment>
<dbReference type="OrthoDB" id="118568at2759"/>
<dbReference type="AlphaFoldDB" id="A0A2P4YMQ6"/>
<feature type="compositionally biased region" description="Basic and acidic residues" evidence="1">
    <location>
        <begin position="200"/>
        <end position="216"/>
    </location>
</feature>
<organism evidence="2 3">
    <name type="scientific">Phytophthora palmivora</name>
    <dbReference type="NCBI Taxonomy" id="4796"/>
    <lineage>
        <taxon>Eukaryota</taxon>
        <taxon>Sar</taxon>
        <taxon>Stramenopiles</taxon>
        <taxon>Oomycota</taxon>
        <taxon>Peronosporomycetes</taxon>
        <taxon>Peronosporales</taxon>
        <taxon>Peronosporaceae</taxon>
        <taxon>Phytophthora</taxon>
    </lineage>
</organism>
<gene>
    <name evidence="2" type="ORF">PHPALM_3303</name>
</gene>
<keyword evidence="3" id="KW-1185">Reference proteome</keyword>
<name>A0A2P4YMQ6_9STRA</name>
<sequence>MIYTHVNRLLDRHSFRRGDAQHVNACDGLTQRWIFDRGAWKMSTTNTGFNCIFNTSREDHKRIRHTKKVKALSSKLFDAETQEKIAGVQRFLFATCIRMKSSKYNLSQQVIDILTAYLIIHYTLKIDLQADGLGVRRVEAAAAQTGVSVAELLAWSSHLAACQNTKRKASQEQAITSSKKPSEESKIIYHQRSVVDQLMEHTKRQDERMDNLEAKIDGTTSDNKSKKRQQEPSQEQVKPKRQRGSVTHLHTTWFAWSRDRLLERQNGRHPTPSHKPLVALMNLFVADDLKLDPSAVDYRDQVLELGRKAEAAVLVFLSDRAIKSRSSTAVRKHLLDLYVSGSLNDLVAKHIRFSQSAAFNDPDRQNPLEPVPVKIT</sequence>
<evidence type="ECO:0000313" key="2">
    <source>
        <dbReference type="EMBL" id="POM79087.1"/>
    </source>
</evidence>
<proteinExistence type="predicted"/>
<dbReference type="EMBL" id="NCKW01001843">
    <property type="protein sequence ID" value="POM79087.1"/>
    <property type="molecule type" value="Genomic_DNA"/>
</dbReference>